<dbReference type="AlphaFoldDB" id="A0A815CMV8"/>
<dbReference type="Proteomes" id="UP000663881">
    <property type="component" value="Unassembled WGS sequence"/>
</dbReference>
<comment type="caution">
    <text evidence="2">The sequence shown here is derived from an EMBL/GenBank/DDBJ whole genome shotgun (WGS) entry which is preliminary data.</text>
</comment>
<keyword evidence="1" id="KW-1133">Transmembrane helix</keyword>
<evidence type="ECO:0000313" key="4">
    <source>
        <dbReference type="Proteomes" id="UP000663891"/>
    </source>
</evidence>
<evidence type="ECO:0000313" key="3">
    <source>
        <dbReference type="EMBL" id="CAF3770570.1"/>
    </source>
</evidence>
<keyword evidence="1" id="KW-0812">Transmembrane</keyword>
<proteinExistence type="predicted"/>
<keyword evidence="1" id="KW-0472">Membrane</keyword>
<dbReference type="OrthoDB" id="10004602at2759"/>
<dbReference type="EMBL" id="CAJOAY010000975">
    <property type="protein sequence ID" value="CAF3770570.1"/>
    <property type="molecule type" value="Genomic_DNA"/>
</dbReference>
<protein>
    <submittedName>
        <fullName evidence="2">Uncharacterized protein</fullName>
    </submittedName>
</protein>
<organism evidence="2 4">
    <name type="scientific">Adineta steineri</name>
    <dbReference type="NCBI Taxonomy" id="433720"/>
    <lineage>
        <taxon>Eukaryota</taxon>
        <taxon>Metazoa</taxon>
        <taxon>Spiralia</taxon>
        <taxon>Gnathifera</taxon>
        <taxon>Rotifera</taxon>
        <taxon>Eurotatoria</taxon>
        <taxon>Bdelloidea</taxon>
        <taxon>Adinetida</taxon>
        <taxon>Adinetidae</taxon>
        <taxon>Adineta</taxon>
    </lineage>
</organism>
<name>A0A815CMV8_9BILA</name>
<gene>
    <name evidence="3" type="ORF">OKA104_LOCUS16787</name>
    <name evidence="2" type="ORF">VCS650_LOCUS30301</name>
</gene>
<dbReference type="EMBL" id="CAJNON010000489">
    <property type="protein sequence ID" value="CAF1287297.1"/>
    <property type="molecule type" value="Genomic_DNA"/>
</dbReference>
<evidence type="ECO:0000256" key="1">
    <source>
        <dbReference type="SAM" id="Phobius"/>
    </source>
</evidence>
<dbReference type="Proteomes" id="UP000663891">
    <property type="component" value="Unassembled WGS sequence"/>
</dbReference>
<sequence length="229" mass="25633">MVIVELIGGLSIAIAFVSAITLAIIHIKNKQNDITSIHNHSLNDQLQQENNQILSVLSLQKFNQSISITSPSRTVINEDRTIINVIDNDTISSTPIKYGIQWAVPINEDINSDRIKSSINIVTCEHVDSLSFGDQCSDVRHAKEELKTNSIGENFRNEKNNQIKSDLISIDSQTMETDRNQNEQKISHHSSISNLDVTIPSNISSTIDLEQFQCFSSTSNLSEFIKNHE</sequence>
<feature type="transmembrane region" description="Helical" evidence="1">
    <location>
        <begin position="6"/>
        <end position="27"/>
    </location>
</feature>
<accession>A0A815CMV8</accession>
<reference evidence="2" key="1">
    <citation type="submission" date="2021-02" db="EMBL/GenBank/DDBJ databases">
        <authorList>
            <person name="Nowell W R."/>
        </authorList>
    </citation>
    <scope>NUCLEOTIDE SEQUENCE</scope>
</reference>
<evidence type="ECO:0000313" key="2">
    <source>
        <dbReference type="EMBL" id="CAF1287297.1"/>
    </source>
</evidence>